<dbReference type="AlphaFoldDB" id="A0ABD0R374"/>
<dbReference type="PANTHER" id="PTHR10155">
    <property type="entry name" value="PHOSPHATIDYLINOSITOL 3-KINASE REGULATORY SUBUNIT"/>
    <property type="match status" value="1"/>
</dbReference>
<evidence type="ECO:0000313" key="2">
    <source>
        <dbReference type="EMBL" id="KAL0192432.1"/>
    </source>
</evidence>
<evidence type="ECO:0000256" key="1">
    <source>
        <dbReference type="ARBA" id="ARBA00022999"/>
    </source>
</evidence>
<protein>
    <recommendedName>
        <fullName evidence="4">SH2 domain-containing protein</fullName>
    </recommendedName>
</protein>
<dbReference type="SUPFAM" id="SSF55550">
    <property type="entry name" value="SH2 domain"/>
    <property type="match status" value="1"/>
</dbReference>
<dbReference type="InterPro" id="IPR036860">
    <property type="entry name" value="SH2_dom_sf"/>
</dbReference>
<sequence>KGGNNKLIKIFHRDGKYGFSDPLTFNSVVELINHYRHESLAQYNPKLDVKLLYPVSKHQQ</sequence>
<feature type="non-terminal residue" evidence="2">
    <location>
        <position position="1"/>
    </location>
</feature>
<feature type="non-terminal residue" evidence="2">
    <location>
        <position position="60"/>
    </location>
</feature>
<evidence type="ECO:0000313" key="3">
    <source>
        <dbReference type="Proteomes" id="UP001529510"/>
    </source>
</evidence>
<proteinExistence type="predicted"/>
<organism evidence="2 3">
    <name type="scientific">Cirrhinus mrigala</name>
    <name type="common">Mrigala</name>
    <dbReference type="NCBI Taxonomy" id="683832"/>
    <lineage>
        <taxon>Eukaryota</taxon>
        <taxon>Metazoa</taxon>
        <taxon>Chordata</taxon>
        <taxon>Craniata</taxon>
        <taxon>Vertebrata</taxon>
        <taxon>Euteleostomi</taxon>
        <taxon>Actinopterygii</taxon>
        <taxon>Neopterygii</taxon>
        <taxon>Teleostei</taxon>
        <taxon>Ostariophysi</taxon>
        <taxon>Cypriniformes</taxon>
        <taxon>Cyprinidae</taxon>
        <taxon>Labeoninae</taxon>
        <taxon>Labeonini</taxon>
        <taxon>Cirrhinus</taxon>
    </lineage>
</organism>
<reference evidence="2 3" key="1">
    <citation type="submission" date="2024-05" db="EMBL/GenBank/DDBJ databases">
        <title>Genome sequencing and assembly of Indian major carp, Cirrhinus mrigala (Hamilton, 1822).</title>
        <authorList>
            <person name="Mohindra V."/>
            <person name="Chowdhury L.M."/>
            <person name="Lal K."/>
            <person name="Jena J.K."/>
        </authorList>
    </citation>
    <scope>NUCLEOTIDE SEQUENCE [LARGE SCALE GENOMIC DNA]</scope>
    <source>
        <strain evidence="2">CM1030</strain>
        <tissue evidence="2">Blood</tissue>
    </source>
</reference>
<accession>A0ABD0R374</accession>
<keyword evidence="1" id="KW-0727">SH2 domain</keyword>
<keyword evidence="3" id="KW-1185">Reference proteome</keyword>
<evidence type="ECO:0008006" key="4">
    <source>
        <dbReference type="Google" id="ProtNLM"/>
    </source>
</evidence>
<comment type="caution">
    <text evidence="2">The sequence shown here is derived from an EMBL/GenBank/DDBJ whole genome shotgun (WGS) entry which is preliminary data.</text>
</comment>
<dbReference type="PANTHER" id="PTHR10155:SF3">
    <property type="entry name" value="PHOSPHATIDYLINOSITOL 3-KINASE REGULATORY SUBUNIT ALPHA"/>
    <property type="match status" value="1"/>
</dbReference>
<dbReference type="Proteomes" id="UP001529510">
    <property type="component" value="Unassembled WGS sequence"/>
</dbReference>
<gene>
    <name evidence="2" type="ORF">M9458_010728</name>
</gene>
<dbReference type="Gene3D" id="3.30.505.10">
    <property type="entry name" value="SH2 domain"/>
    <property type="match status" value="1"/>
</dbReference>
<dbReference type="EMBL" id="JAMKFB020000005">
    <property type="protein sequence ID" value="KAL0192432.1"/>
    <property type="molecule type" value="Genomic_DNA"/>
</dbReference>
<dbReference type="PRINTS" id="PR00678">
    <property type="entry name" value="PI3KINASEP85"/>
</dbReference>
<name>A0ABD0R374_CIRMR</name>